<evidence type="ECO:0000256" key="4">
    <source>
        <dbReference type="ARBA" id="ARBA00035135"/>
    </source>
</evidence>
<dbReference type="PRINTS" id="PR00976">
    <property type="entry name" value="RIBOSOMALS21"/>
</dbReference>
<gene>
    <name evidence="5" type="primary">rpsU</name>
    <name evidence="7" type="ORF">E4P47_04470</name>
</gene>
<comment type="caution">
    <text evidence="7">The sequence shown here is derived from an EMBL/GenBank/DDBJ whole genome shotgun (WGS) entry which is preliminary data.</text>
</comment>
<dbReference type="HAMAP" id="MF_00358">
    <property type="entry name" value="Ribosomal_bS21"/>
    <property type="match status" value="1"/>
</dbReference>
<protein>
    <recommendedName>
        <fullName evidence="4 5">Small ribosomal subunit protein bS21</fullName>
    </recommendedName>
</protein>
<dbReference type="GO" id="GO:0006412">
    <property type="term" value="P:translation"/>
    <property type="evidence" value="ECO:0007669"/>
    <property type="project" value="UniProtKB-UniRule"/>
</dbReference>
<evidence type="ECO:0000256" key="1">
    <source>
        <dbReference type="ARBA" id="ARBA00006640"/>
    </source>
</evidence>
<evidence type="ECO:0000256" key="6">
    <source>
        <dbReference type="RuleBase" id="RU000667"/>
    </source>
</evidence>
<keyword evidence="2 5" id="KW-0689">Ribosomal protein</keyword>
<dbReference type="OrthoDB" id="598353at2"/>
<dbReference type="InterPro" id="IPR018278">
    <property type="entry name" value="Ribosomal_bS21_CS"/>
</dbReference>
<dbReference type="RefSeq" id="WP_018359177.1">
    <property type="nucleotide sequence ID" value="NZ_CP197400.1"/>
</dbReference>
<evidence type="ECO:0000256" key="2">
    <source>
        <dbReference type="ARBA" id="ARBA00022980"/>
    </source>
</evidence>
<sequence length="63" mass="7853">MIIVEIKQGENIERALKRFKRKFDRTGTMRQLRTRREFQKPSALKRRKMEKARYVQQLRQMED</sequence>
<dbReference type="NCBIfam" id="TIGR00030">
    <property type="entry name" value="S21p"/>
    <property type="match status" value="1"/>
</dbReference>
<dbReference type="EMBL" id="SPNC01000050">
    <property type="protein sequence ID" value="TFH95438.1"/>
    <property type="molecule type" value="Genomic_DNA"/>
</dbReference>
<dbReference type="AlphaFoldDB" id="A0A4Y8WQA1"/>
<comment type="similarity">
    <text evidence="1 5 6">Belongs to the bacterial ribosomal protein bS21 family.</text>
</comment>
<dbReference type="GO" id="GO:1990904">
    <property type="term" value="C:ribonucleoprotein complex"/>
    <property type="evidence" value="ECO:0007669"/>
    <property type="project" value="UniProtKB-KW"/>
</dbReference>
<dbReference type="PROSITE" id="PS01181">
    <property type="entry name" value="RIBOSOMAL_S21"/>
    <property type="match status" value="1"/>
</dbReference>
<keyword evidence="3 5" id="KW-0687">Ribonucleoprotein</keyword>
<evidence type="ECO:0000256" key="5">
    <source>
        <dbReference type="HAMAP-Rule" id="MF_00358"/>
    </source>
</evidence>
<dbReference type="STRING" id="1122973.GCA_000379925_01947"/>
<keyword evidence="8" id="KW-1185">Reference proteome</keyword>
<proteinExistence type="inferred from homology"/>
<dbReference type="GO" id="GO:0005840">
    <property type="term" value="C:ribosome"/>
    <property type="evidence" value="ECO:0007669"/>
    <property type="project" value="UniProtKB-KW"/>
</dbReference>
<dbReference type="Gene3D" id="1.20.5.1150">
    <property type="entry name" value="Ribosomal protein S8"/>
    <property type="match status" value="1"/>
</dbReference>
<evidence type="ECO:0000313" key="8">
    <source>
        <dbReference type="Proteomes" id="UP000297225"/>
    </source>
</evidence>
<name>A0A4Y8WQA1_9PORP</name>
<dbReference type="Pfam" id="PF01165">
    <property type="entry name" value="Ribosomal_S21"/>
    <property type="match status" value="1"/>
</dbReference>
<dbReference type="InterPro" id="IPR038380">
    <property type="entry name" value="Ribosomal_bS21_sf"/>
</dbReference>
<reference evidence="7 8" key="1">
    <citation type="submission" date="2019-03" db="EMBL/GenBank/DDBJ databases">
        <title>Porphyromonas levii Isolated from the Uterus of Dairy Cows.</title>
        <authorList>
            <person name="Francis A.M."/>
        </authorList>
    </citation>
    <scope>NUCLEOTIDE SEQUENCE [LARGE SCALE GENOMIC DNA]</scope>
    <source>
        <strain evidence="7 8">AF5678</strain>
    </source>
</reference>
<evidence type="ECO:0000256" key="3">
    <source>
        <dbReference type="ARBA" id="ARBA00023274"/>
    </source>
</evidence>
<dbReference type="InterPro" id="IPR001911">
    <property type="entry name" value="Ribosomal_bS21"/>
</dbReference>
<dbReference type="GeneID" id="66798227"/>
<dbReference type="Proteomes" id="UP000297225">
    <property type="component" value="Unassembled WGS sequence"/>
</dbReference>
<evidence type="ECO:0000313" key="7">
    <source>
        <dbReference type="EMBL" id="TFH95438.1"/>
    </source>
</evidence>
<organism evidence="7 8">
    <name type="scientific">Porphyromonas levii</name>
    <dbReference type="NCBI Taxonomy" id="28114"/>
    <lineage>
        <taxon>Bacteria</taxon>
        <taxon>Pseudomonadati</taxon>
        <taxon>Bacteroidota</taxon>
        <taxon>Bacteroidia</taxon>
        <taxon>Bacteroidales</taxon>
        <taxon>Porphyromonadaceae</taxon>
        <taxon>Porphyromonas</taxon>
    </lineage>
</organism>
<dbReference type="GO" id="GO:0003735">
    <property type="term" value="F:structural constituent of ribosome"/>
    <property type="evidence" value="ECO:0007669"/>
    <property type="project" value="InterPro"/>
</dbReference>
<accession>A0A4Y8WQA1</accession>